<evidence type="ECO:0000259" key="3">
    <source>
        <dbReference type="PROSITE" id="PS50994"/>
    </source>
</evidence>
<protein>
    <submittedName>
        <fullName evidence="4">Integrase</fullName>
    </submittedName>
</protein>
<feature type="domain" description="Integrase catalytic" evidence="3">
    <location>
        <begin position="187"/>
        <end position="350"/>
    </location>
</feature>
<dbReference type="GO" id="GO:0015074">
    <property type="term" value="P:DNA integration"/>
    <property type="evidence" value="ECO:0007669"/>
    <property type="project" value="InterPro"/>
</dbReference>
<dbReference type="PANTHER" id="PTHR10948:SF23">
    <property type="entry name" value="TRANSPOSASE INSI FOR INSERTION SEQUENCE ELEMENT IS30A-RELATED"/>
    <property type="match status" value="1"/>
</dbReference>
<dbReference type="InterPro" id="IPR025246">
    <property type="entry name" value="IS30-like_HTH"/>
</dbReference>
<dbReference type="InterPro" id="IPR036397">
    <property type="entry name" value="RNaseH_sf"/>
</dbReference>
<dbReference type="GO" id="GO:0003676">
    <property type="term" value="F:nucleic acid binding"/>
    <property type="evidence" value="ECO:0007669"/>
    <property type="project" value="InterPro"/>
</dbReference>
<dbReference type="Pfam" id="PF13936">
    <property type="entry name" value="HTH_38"/>
    <property type="match status" value="1"/>
</dbReference>
<dbReference type="GO" id="GO:0032196">
    <property type="term" value="P:transposition"/>
    <property type="evidence" value="ECO:0007669"/>
    <property type="project" value="TreeGrafter"/>
</dbReference>
<dbReference type="InterPro" id="IPR051917">
    <property type="entry name" value="Transposase-Integrase"/>
</dbReference>
<evidence type="ECO:0000256" key="2">
    <source>
        <dbReference type="SAM" id="MobiDB-lite"/>
    </source>
</evidence>
<keyword evidence="5" id="KW-1185">Reference proteome</keyword>
<dbReference type="Proteomes" id="UP000440041">
    <property type="component" value="Unassembled WGS sequence"/>
</dbReference>
<dbReference type="NCBIfam" id="NF033563">
    <property type="entry name" value="transpos_IS30"/>
    <property type="match status" value="1"/>
</dbReference>
<feature type="compositionally biased region" description="Polar residues" evidence="2">
    <location>
        <begin position="365"/>
        <end position="380"/>
    </location>
</feature>
<dbReference type="AlphaFoldDB" id="A0A6A2VVV0"/>
<evidence type="ECO:0000256" key="1">
    <source>
        <dbReference type="ARBA" id="ARBA00023172"/>
    </source>
</evidence>
<proteinExistence type="predicted"/>
<dbReference type="PROSITE" id="PS50994">
    <property type="entry name" value="INTEGRASE"/>
    <property type="match status" value="1"/>
</dbReference>
<gene>
    <name evidence="4" type="ORF">DSM100238_1871</name>
</gene>
<organism evidence="4 5">
    <name type="scientific">Bifidobacterium apri</name>
    <dbReference type="NCBI Taxonomy" id="1769423"/>
    <lineage>
        <taxon>Bacteria</taxon>
        <taxon>Bacillati</taxon>
        <taxon>Actinomycetota</taxon>
        <taxon>Actinomycetes</taxon>
        <taxon>Bifidobacteriales</taxon>
        <taxon>Bifidobacteriaceae</taxon>
        <taxon>Bifidobacterium</taxon>
    </lineage>
</organism>
<evidence type="ECO:0000313" key="5">
    <source>
        <dbReference type="Proteomes" id="UP000440041"/>
    </source>
</evidence>
<dbReference type="GO" id="GO:0005829">
    <property type="term" value="C:cytosol"/>
    <property type="evidence" value="ECO:0007669"/>
    <property type="project" value="TreeGrafter"/>
</dbReference>
<dbReference type="InterPro" id="IPR012337">
    <property type="entry name" value="RNaseH-like_sf"/>
</dbReference>
<feature type="region of interest" description="Disordered" evidence="2">
    <location>
        <begin position="361"/>
        <end position="380"/>
    </location>
</feature>
<accession>A0A6A2VVV0</accession>
<name>A0A6A2VVV0_9BIFI</name>
<dbReference type="GO" id="GO:0006310">
    <property type="term" value="P:DNA recombination"/>
    <property type="evidence" value="ECO:0007669"/>
    <property type="project" value="UniProtKB-KW"/>
</dbReference>
<keyword evidence="1" id="KW-0233">DNA recombination</keyword>
<sequence length="380" mass="43440">MPSYNHLTASERVLIDRLRFREHRSIRQIAAVIGRSPSTVSRELRRNLWNPSNENESYRPYRPARLKTGSWTGGPYYCALTAQRLAGKRRERCVRRRRMSCDQLVAWVMDALRRGWSPATMAGRLRLEFPDDPLMRVSHETLYAWVYRQASDGTRDLRAYLPRGHRRRRARKGRRGRRIPIPARVSIHERPAAVQSRREFGHWESDTVIGGGVTRRCINTQVERKTRFLIATLVDSKEAAVTAAAEARVFGALPPAARISRTWDNGSESALHLLVDESTGMLTYYADPYSSYQRGSNENRNGMIRRYLPKGTSLDDLAQDELDEITRRINGTPLKVLGWLTPAEAWDEQMERLAAQGAPVPGYPVQSTTTHNTRQCCTPN</sequence>
<dbReference type="InterPro" id="IPR001584">
    <property type="entry name" value="Integrase_cat-core"/>
</dbReference>
<dbReference type="InterPro" id="IPR053392">
    <property type="entry name" value="Transposase_IS30-like"/>
</dbReference>
<dbReference type="SUPFAM" id="SSF53098">
    <property type="entry name" value="Ribonuclease H-like"/>
    <property type="match status" value="1"/>
</dbReference>
<comment type="caution">
    <text evidence="4">The sequence shown here is derived from an EMBL/GenBank/DDBJ whole genome shotgun (WGS) entry which is preliminary data.</text>
</comment>
<dbReference type="PANTHER" id="PTHR10948">
    <property type="entry name" value="TRANSPOSASE"/>
    <property type="match status" value="1"/>
</dbReference>
<dbReference type="GO" id="GO:0004803">
    <property type="term" value="F:transposase activity"/>
    <property type="evidence" value="ECO:0007669"/>
    <property type="project" value="TreeGrafter"/>
</dbReference>
<dbReference type="Gene3D" id="3.30.420.10">
    <property type="entry name" value="Ribonuclease H-like superfamily/Ribonuclease H"/>
    <property type="match status" value="1"/>
</dbReference>
<dbReference type="RefSeq" id="WP_240812431.1">
    <property type="nucleotide sequence ID" value="NZ_JBKZAQ010000051.1"/>
</dbReference>
<evidence type="ECO:0000313" key="4">
    <source>
        <dbReference type="EMBL" id="KAB8290301.1"/>
    </source>
</evidence>
<dbReference type="EMBL" id="WBSO01000040">
    <property type="protein sequence ID" value="KAB8290301.1"/>
    <property type="molecule type" value="Genomic_DNA"/>
</dbReference>
<reference evidence="4 5" key="1">
    <citation type="submission" date="2019-09" db="EMBL/GenBank/DDBJ databases">
        <title>Characterization of the phylogenetic diversity of two novel species belonging to the genus Bifidobacterium: Bifidobacterium cebidarum sp. nov. and Bifidobacterium leontopitheci sp. nov.</title>
        <authorList>
            <person name="Lugli G.A."/>
            <person name="Duranti S."/>
            <person name="Milani C."/>
            <person name="Turroni F."/>
            <person name="Ventura M."/>
        </authorList>
    </citation>
    <scope>NUCLEOTIDE SEQUENCE [LARGE SCALE GENOMIC DNA]</scope>
    <source>
        <strain evidence="4 5">DSM 100238</strain>
    </source>
</reference>